<evidence type="ECO:0000259" key="5">
    <source>
        <dbReference type="Pfam" id="PF02576"/>
    </source>
</evidence>
<evidence type="ECO:0000313" key="6">
    <source>
        <dbReference type="EMBL" id="MDK4325270.1"/>
    </source>
</evidence>
<feature type="compositionally biased region" description="Acidic residues" evidence="4">
    <location>
        <begin position="228"/>
        <end position="239"/>
    </location>
</feature>
<gene>
    <name evidence="3 6" type="primary">rimP</name>
    <name evidence="6" type="ORF">QPX54_01890</name>
</gene>
<keyword evidence="2 3" id="KW-0690">Ribosome biogenesis</keyword>
<keyword evidence="1 3" id="KW-0963">Cytoplasm</keyword>
<dbReference type="NCBIfam" id="NF000930">
    <property type="entry name" value="PRK00092.2-2"/>
    <property type="match status" value="1"/>
</dbReference>
<sequence>MAFPSSAQLEEVLTPIASAQQLDIEHIKITRAGKKSQVGIYLDGDQRPDSELLEKLSQHIGDELDAREEAGDMSFGPGYTLEVSTPGLDMPLTAPRHWRRNRHRLVSVQIDGHGAAEVWRIGALADDNTAVILVPTKQSGVGPAGSSTKKSGNKASGKNRRDPVSLELASSMHALVEIEFSQPPQAELALTQRPFAEVQVAEHIASGAALTARDDQNHGAKNHSTEIQDSEIQDTDSKD</sequence>
<comment type="function">
    <text evidence="3">Required for maturation of 30S ribosomal subunits.</text>
</comment>
<evidence type="ECO:0000313" key="7">
    <source>
        <dbReference type="Proteomes" id="UP001226160"/>
    </source>
</evidence>
<evidence type="ECO:0000256" key="2">
    <source>
        <dbReference type="ARBA" id="ARBA00022517"/>
    </source>
</evidence>
<evidence type="ECO:0000256" key="1">
    <source>
        <dbReference type="ARBA" id="ARBA00022490"/>
    </source>
</evidence>
<feature type="compositionally biased region" description="Basic and acidic residues" evidence="4">
    <location>
        <begin position="212"/>
        <end position="226"/>
    </location>
</feature>
<feature type="domain" description="Ribosome maturation factor RimP N-terminal" evidence="5">
    <location>
        <begin position="13"/>
        <end position="89"/>
    </location>
</feature>
<comment type="subcellular location">
    <subcellularLocation>
        <location evidence="3">Cytoplasm</location>
    </subcellularLocation>
</comment>
<dbReference type="AlphaFoldDB" id="A0AAP4F6A7"/>
<comment type="caution">
    <text evidence="6">The sequence shown here is derived from an EMBL/GenBank/DDBJ whole genome shotgun (WGS) entry which is preliminary data.</text>
</comment>
<comment type="similarity">
    <text evidence="3">Belongs to the RimP family.</text>
</comment>
<dbReference type="InterPro" id="IPR035956">
    <property type="entry name" value="RimP_N_sf"/>
</dbReference>
<dbReference type="InterPro" id="IPR028989">
    <property type="entry name" value="RimP_N"/>
</dbReference>
<dbReference type="Pfam" id="PF02576">
    <property type="entry name" value="RimP_N"/>
    <property type="match status" value="1"/>
</dbReference>
<feature type="region of interest" description="Disordered" evidence="4">
    <location>
        <begin position="137"/>
        <end position="162"/>
    </location>
</feature>
<organism evidence="6 7">
    <name type="scientific">Corynebacterium propinquum</name>
    <dbReference type="NCBI Taxonomy" id="43769"/>
    <lineage>
        <taxon>Bacteria</taxon>
        <taxon>Bacillati</taxon>
        <taxon>Actinomycetota</taxon>
        <taxon>Actinomycetes</taxon>
        <taxon>Mycobacteriales</taxon>
        <taxon>Corynebacteriaceae</taxon>
        <taxon>Corynebacterium</taxon>
    </lineage>
</organism>
<evidence type="ECO:0000256" key="4">
    <source>
        <dbReference type="SAM" id="MobiDB-lite"/>
    </source>
</evidence>
<feature type="region of interest" description="Disordered" evidence="4">
    <location>
        <begin position="209"/>
        <end position="239"/>
    </location>
</feature>
<dbReference type="InterPro" id="IPR003728">
    <property type="entry name" value="Ribosome_maturation_RimP"/>
</dbReference>
<name>A0AAP4F6A7_9CORY</name>
<dbReference type="HAMAP" id="MF_01077">
    <property type="entry name" value="RimP"/>
    <property type="match status" value="1"/>
</dbReference>
<dbReference type="SUPFAM" id="SSF75420">
    <property type="entry name" value="YhbC-like, N-terminal domain"/>
    <property type="match status" value="1"/>
</dbReference>
<dbReference type="GO" id="GO:0006412">
    <property type="term" value="P:translation"/>
    <property type="evidence" value="ECO:0007669"/>
    <property type="project" value="TreeGrafter"/>
</dbReference>
<accession>A0AAP4F6A7</accession>
<dbReference type="GO" id="GO:0005829">
    <property type="term" value="C:cytosol"/>
    <property type="evidence" value="ECO:0007669"/>
    <property type="project" value="TreeGrafter"/>
</dbReference>
<dbReference type="EMBL" id="JASNVP010000002">
    <property type="protein sequence ID" value="MDK4325270.1"/>
    <property type="molecule type" value="Genomic_DNA"/>
</dbReference>
<dbReference type="PANTHER" id="PTHR33867">
    <property type="entry name" value="RIBOSOME MATURATION FACTOR RIMP"/>
    <property type="match status" value="1"/>
</dbReference>
<proteinExistence type="inferred from homology"/>
<protein>
    <recommendedName>
        <fullName evidence="3">Ribosome maturation factor RimP</fullName>
    </recommendedName>
</protein>
<reference evidence="6" key="1">
    <citation type="submission" date="2023-05" db="EMBL/GenBank/DDBJ databases">
        <title>Metabolic capabilities are highly conserved among human nasal-associated Corynebacterium species in pangenomic analyses.</title>
        <authorList>
            <person name="Tran T.H."/>
            <person name="Roberts A.Q."/>
            <person name="Escapa I.F."/>
            <person name="Gao W."/>
            <person name="Conlan S."/>
            <person name="Kong H."/>
            <person name="Segre J.A."/>
            <person name="Kelly M.S."/>
            <person name="Lemon K.P."/>
        </authorList>
    </citation>
    <scope>NUCLEOTIDE SEQUENCE</scope>
    <source>
        <strain evidence="6">KPL2654</strain>
    </source>
</reference>
<dbReference type="GO" id="GO:0000028">
    <property type="term" value="P:ribosomal small subunit assembly"/>
    <property type="evidence" value="ECO:0007669"/>
    <property type="project" value="TreeGrafter"/>
</dbReference>
<evidence type="ECO:0000256" key="3">
    <source>
        <dbReference type="HAMAP-Rule" id="MF_01077"/>
    </source>
</evidence>
<dbReference type="RefSeq" id="WP_284589475.1">
    <property type="nucleotide sequence ID" value="NZ_CP100361.1"/>
</dbReference>
<feature type="compositionally biased region" description="Polar residues" evidence="4">
    <location>
        <begin position="145"/>
        <end position="156"/>
    </location>
</feature>
<dbReference type="PANTHER" id="PTHR33867:SF1">
    <property type="entry name" value="RIBOSOME MATURATION FACTOR RIMP"/>
    <property type="match status" value="1"/>
</dbReference>
<dbReference type="Gene3D" id="3.30.300.70">
    <property type="entry name" value="RimP-like superfamily, N-terminal"/>
    <property type="match status" value="1"/>
</dbReference>
<dbReference type="Proteomes" id="UP001226160">
    <property type="component" value="Unassembled WGS sequence"/>
</dbReference>